<dbReference type="SUPFAM" id="SSF52540">
    <property type="entry name" value="P-loop containing nucleoside triphosphate hydrolases"/>
    <property type="match status" value="1"/>
</dbReference>
<evidence type="ECO:0008006" key="3">
    <source>
        <dbReference type="Google" id="ProtNLM"/>
    </source>
</evidence>
<comment type="caution">
    <text evidence="1">The sequence shown here is derived from an EMBL/GenBank/DDBJ whole genome shotgun (WGS) entry which is preliminary data.</text>
</comment>
<keyword evidence="2" id="KW-1185">Reference proteome</keyword>
<evidence type="ECO:0000313" key="2">
    <source>
        <dbReference type="Proteomes" id="UP001634394"/>
    </source>
</evidence>
<feature type="non-terminal residue" evidence="1">
    <location>
        <position position="59"/>
    </location>
</feature>
<organism evidence="1 2">
    <name type="scientific">Sinanodonta woodiana</name>
    <name type="common">Chinese pond mussel</name>
    <name type="synonym">Anodonta woodiana</name>
    <dbReference type="NCBI Taxonomy" id="1069815"/>
    <lineage>
        <taxon>Eukaryota</taxon>
        <taxon>Metazoa</taxon>
        <taxon>Spiralia</taxon>
        <taxon>Lophotrochozoa</taxon>
        <taxon>Mollusca</taxon>
        <taxon>Bivalvia</taxon>
        <taxon>Autobranchia</taxon>
        <taxon>Heteroconchia</taxon>
        <taxon>Palaeoheterodonta</taxon>
        <taxon>Unionida</taxon>
        <taxon>Unionoidea</taxon>
        <taxon>Unionidae</taxon>
        <taxon>Unioninae</taxon>
        <taxon>Sinanodonta</taxon>
    </lineage>
</organism>
<protein>
    <recommendedName>
        <fullName evidence="3">DEAD/DEAH box helicase domain-containing protein</fullName>
    </recommendedName>
</protein>
<reference evidence="1 2" key="1">
    <citation type="submission" date="2024-11" db="EMBL/GenBank/DDBJ databases">
        <title>Chromosome-level genome assembly of the freshwater bivalve Anodonta woodiana.</title>
        <authorList>
            <person name="Chen X."/>
        </authorList>
    </citation>
    <scope>NUCLEOTIDE SEQUENCE [LARGE SCALE GENOMIC DNA]</scope>
    <source>
        <strain evidence="1">MN2024</strain>
        <tissue evidence="1">Gills</tissue>
    </source>
</reference>
<dbReference type="Gene3D" id="3.40.50.300">
    <property type="entry name" value="P-loop containing nucleotide triphosphate hydrolases"/>
    <property type="match status" value="1"/>
</dbReference>
<dbReference type="EMBL" id="JBJQND010000003">
    <property type="protein sequence ID" value="KAL3881784.1"/>
    <property type="molecule type" value="Genomic_DNA"/>
</dbReference>
<dbReference type="AlphaFoldDB" id="A0ABD3X6B3"/>
<proteinExistence type="predicted"/>
<evidence type="ECO:0000313" key="1">
    <source>
        <dbReference type="EMBL" id="KAL3881784.1"/>
    </source>
</evidence>
<name>A0ABD3X6B3_SINWO</name>
<sequence>MMDELIKGVLDELCYDVRLKVEQHETLMKLVEGKHVIAFVPTGFGKSLIYTLFPIIKKK</sequence>
<accession>A0ABD3X6B3</accession>
<gene>
    <name evidence="1" type="ORF">ACJMK2_028177</name>
</gene>
<dbReference type="Proteomes" id="UP001634394">
    <property type="component" value="Unassembled WGS sequence"/>
</dbReference>
<dbReference type="InterPro" id="IPR027417">
    <property type="entry name" value="P-loop_NTPase"/>
</dbReference>